<dbReference type="Proteomes" id="UP000030655">
    <property type="component" value="Unassembled WGS sequence"/>
</dbReference>
<evidence type="ECO:0000313" key="1">
    <source>
        <dbReference type="EMBL" id="KCZ78978.1"/>
    </source>
</evidence>
<dbReference type="EMBL" id="KK365513">
    <property type="protein sequence ID" value="KCZ78978.1"/>
    <property type="molecule type" value="Genomic_DNA"/>
</dbReference>
<feature type="non-terminal residue" evidence="1">
    <location>
        <position position="1"/>
    </location>
</feature>
<protein>
    <recommendedName>
        <fullName evidence="3">ISXO2-like transposase domain-containing protein</fullName>
    </recommendedName>
</protein>
<dbReference type="HOGENOM" id="CLU_044348_7_3_1"/>
<dbReference type="AlphaFoldDB" id="A0A059EVE0"/>
<accession>A0A059EVE0</accession>
<keyword evidence="2" id="KW-1185">Reference proteome</keyword>
<evidence type="ECO:0000313" key="2">
    <source>
        <dbReference type="Proteomes" id="UP000030655"/>
    </source>
</evidence>
<evidence type="ECO:0008006" key="3">
    <source>
        <dbReference type="Google" id="ProtNLM"/>
    </source>
</evidence>
<reference evidence="2" key="1">
    <citation type="submission" date="2013-02" db="EMBL/GenBank/DDBJ databases">
        <authorList>
            <consortium name="The Broad Institute Genome Sequencing Platform"/>
            <person name="Cuomo C."/>
            <person name="Becnel J."/>
            <person name="Sanscrainte N."/>
            <person name="Walker B."/>
            <person name="Young S.K."/>
            <person name="Zeng Q."/>
            <person name="Gargeya S."/>
            <person name="Fitzgerald M."/>
            <person name="Haas B."/>
            <person name="Abouelleil A."/>
            <person name="Alvarado L."/>
            <person name="Arachchi H.M."/>
            <person name="Berlin A.M."/>
            <person name="Chapman S.B."/>
            <person name="Dewar J."/>
            <person name="Goldberg J."/>
            <person name="Griggs A."/>
            <person name="Gujja S."/>
            <person name="Hansen M."/>
            <person name="Howarth C."/>
            <person name="Imamovic A."/>
            <person name="Larimer J."/>
            <person name="McCowan C."/>
            <person name="Murphy C."/>
            <person name="Neiman D."/>
            <person name="Pearson M."/>
            <person name="Priest M."/>
            <person name="Roberts A."/>
            <person name="Saif S."/>
            <person name="Shea T."/>
            <person name="Sisk P."/>
            <person name="Sykes S."/>
            <person name="Wortman J."/>
            <person name="Nusbaum C."/>
            <person name="Birren B."/>
        </authorList>
    </citation>
    <scope>NUCLEOTIDE SEQUENCE [LARGE SCALE GENOMIC DNA]</scope>
    <source>
        <strain evidence="2">PRA339</strain>
    </source>
</reference>
<reference evidence="1 2" key="2">
    <citation type="submission" date="2014-03" db="EMBL/GenBank/DDBJ databases">
        <title>The Genome Sequence of Anncaliia algerae insect isolate PRA339.</title>
        <authorList>
            <consortium name="The Broad Institute Genome Sequencing Platform"/>
            <consortium name="The Broad Institute Genome Sequencing Center for Infectious Disease"/>
            <person name="Cuomo C."/>
            <person name="Becnel J."/>
            <person name="Sanscrainte N."/>
            <person name="Walker B."/>
            <person name="Young S.K."/>
            <person name="Zeng Q."/>
            <person name="Gargeya S."/>
            <person name="Fitzgerald M."/>
            <person name="Haas B."/>
            <person name="Abouelleil A."/>
            <person name="Alvarado L."/>
            <person name="Arachchi H.M."/>
            <person name="Berlin A.M."/>
            <person name="Chapman S.B."/>
            <person name="Dewar J."/>
            <person name="Goldberg J."/>
            <person name="Griggs A."/>
            <person name="Gujja S."/>
            <person name="Hansen M."/>
            <person name="Howarth C."/>
            <person name="Imamovic A."/>
            <person name="Larimer J."/>
            <person name="McCowan C."/>
            <person name="Murphy C."/>
            <person name="Neiman D."/>
            <person name="Pearson M."/>
            <person name="Priest M."/>
            <person name="Roberts A."/>
            <person name="Saif S."/>
            <person name="Shea T."/>
            <person name="Sisk P."/>
            <person name="Sykes S."/>
            <person name="Wortman J."/>
            <person name="Nusbaum C."/>
            <person name="Birren B."/>
        </authorList>
    </citation>
    <scope>NUCLEOTIDE SEQUENCE [LARGE SCALE GENOMIC DNA]</scope>
    <source>
        <strain evidence="1 2">PRA339</strain>
    </source>
</reference>
<gene>
    <name evidence="1" type="ORF">H312_03640</name>
</gene>
<dbReference type="VEuPathDB" id="MicrosporidiaDB:H312_03640"/>
<sequence>IKNLFPQPNFNNNKLKGPGLHVEIDETMLNFKCKSHRGRSPHNRTDALVIAEVLSNKISRVFATIISDKSQSTLVPIIVSQVAANSII</sequence>
<organism evidence="1 2">
    <name type="scientific">Anncaliia algerae PRA339</name>
    <dbReference type="NCBI Taxonomy" id="1288291"/>
    <lineage>
        <taxon>Eukaryota</taxon>
        <taxon>Fungi</taxon>
        <taxon>Fungi incertae sedis</taxon>
        <taxon>Microsporidia</taxon>
        <taxon>Tubulinosematoidea</taxon>
        <taxon>Tubulinosematidae</taxon>
        <taxon>Anncaliia</taxon>
    </lineage>
</organism>
<name>A0A059EVE0_9MICR</name>
<proteinExistence type="predicted"/>